<feature type="region of interest" description="Disordered" evidence="1">
    <location>
        <begin position="55"/>
        <end position="75"/>
    </location>
</feature>
<feature type="compositionally biased region" description="Polar residues" evidence="1">
    <location>
        <begin position="64"/>
        <end position="75"/>
    </location>
</feature>
<dbReference type="AlphaFoldDB" id="A0A6A5STJ1"/>
<dbReference type="EMBL" id="ML976022">
    <property type="protein sequence ID" value="KAF1943821.1"/>
    <property type="molecule type" value="Genomic_DNA"/>
</dbReference>
<evidence type="ECO:0000256" key="1">
    <source>
        <dbReference type="SAM" id="MobiDB-lite"/>
    </source>
</evidence>
<evidence type="ECO:0000313" key="3">
    <source>
        <dbReference type="Proteomes" id="UP000800038"/>
    </source>
</evidence>
<organism evidence="2 3">
    <name type="scientific">Clathrospora elynae</name>
    <dbReference type="NCBI Taxonomy" id="706981"/>
    <lineage>
        <taxon>Eukaryota</taxon>
        <taxon>Fungi</taxon>
        <taxon>Dikarya</taxon>
        <taxon>Ascomycota</taxon>
        <taxon>Pezizomycotina</taxon>
        <taxon>Dothideomycetes</taxon>
        <taxon>Pleosporomycetidae</taxon>
        <taxon>Pleosporales</taxon>
        <taxon>Diademaceae</taxon>
        <taxon>Clathrospora</taxon>
    </lineage>
</organism>
<evidence type="ECO:0000313" key="2">
    <source>
        <dbReference type="EMBL" id="KAF1943821.1"/>
    </source>
</evidence>
<dbReference type="Proteomes" id="UP000800038">
    <property type="component" value="Unassembled WGS sequence"/>
</dbReference>
<sequence length="75" mass="8066">MHNILRVGGGDALDLALTYTCRKVHDELTQTAMDTNTITFLTECNAASSQAADLESEVNWGPPGQQSISTPLCEL</sequence>
<proteinExistence type="predicted"/>
<name>A0A6A5STJ1_9PLEO</name>
<protein>
    <submittedName>
        <fullName evidence="2">Uncharacterized protein</fullName>
    </submittedName>
</protein>
<accession>A0A6A5STJ1</accession>
<keyword evidence="3" id="KW-1185">Reference proteome</keyword>
<reference evidence="2" key="1">
    <citation type="journal article" date="2020" name="Stud. Mycol.">
        <title>101 Dothideomycetes genomes: a test case for predicting lifestyles and emergence of pathogens.</title>
        <authorList>
            <person name="Haridas S."/>
            <person name="Albert R."/>
            <person name="Binder M."/>
            <person name="Bloem J."/>
            <person name="Labutti K."/>
            <person name="Salamov A."/>
            <person name="Andreopoulos B."/>
            <person name="Baker S."/>
            <person name="Barry K."/>
            <person name="Bills G."/>
            <person name="Bluhm B."/>
            <person name="Cannon C."/>
            <person name="Castanera R."/>
            <person name="Culley D."/>
            <person name="Daum C."/>
            <person name="Ezra D."/>
            <person name="Gonzalez J."/>
            <person name="Henrissat B."/>
            <person name="Kuo A."/>
            <person name="Liang C."/>
            <person name="Lipzen A."/>
            <person name="Lutzoni F."/>
            <person name="Magnuson J."/>
            <person name="Mondo S."/>
            <person name="Nolan M."/>
            <person name="Ohm R."/>
            <person name="Pangilinan J."/>
            <person name="Park H.-J."/>
            <person name="Ramirez L."/>
            <person name="Alfaro M."/>
            <person name="Sun H."/>
            <person name="Tritt A."/>
            <person name="Yoshinaga Y."/>
            <person name="Zwiers L.-H."/>
            <person name="Turgeon B."/>
            <person name="Goodwin S."/>
            <person name="Spatafora J."/>
            <person name="Crous P."/>
            <person name="Grigoriev I."/>
        </authorList>
    </citation>
    <scope>NUCLEOTIDE SEQUENCE</scope>
    <source>
        <strain evidence="2">CBS 161.51</strain>
    </source>
</reference>
<gene>
    <name evidence="2" type="ORF">EJ02DRAFT_453063</name>
</gene>